<dbReference type="Proteomes" id="UP000322976">
    <property type="component" value="Unassembled WGS sequence"/>
</dbReference>
<comment type="similarity">
    <text evidence="4">Belongs to the class-I pyridoxal-phosphate-dependent aminotransferase family.</text>
</comment>
<dbReference type="GO" id="GO:0008483">
    <property type="term" value="F:transaminase activity"/>
    <property type="evidence" value="ECO:0007669"/>
    <property type="project" value="UniProtKB-KW"/>
</dbReference>
<organism evidence="6 7">
    <name type="scientific">Calorimonas adulescens</name>
    <dbReference type="NCBI Taxonomy" id="2606906"/>
    <lineage>
        <taxon>Bacteria</taxon>
        <taxon>Bacillati</taxon>
        <taxon>Bacillota</taxon>
        <taxon>Clostridia</taxon>
        <taxon>Thermoanaerobacterales</taxon>
        <taxon>Thermoanaerobacteraceae</taxon>
        <taxon>Calorimonas</taxon>
    </lineage>
</organism>
<dbReference type="InterPro" id="IPR004838">
    <property type="entry name" value="NHTrfase_class1_PyrdxlP-BS"/>
</dbReference>
<dbReference type="InterPro" id="IPR004839">
    <property type="entry name" value="Aminotransferase_I/II_large"/>
</dbReference>
<dbReference type="InterPro" id="IPR050881">
    <property type="entry name" value="LL-DAP_aminotransferase"/>
</dbReference>
<evidence type="ECO:0000256" key="4">
    <source>
        <dbReference type="RuleBase" id="RU000481"/>
    </source>
</evidence>
<dbReference type="Pfam" id="PF00155">
    <property type="entry name" value="Aminotran_1_2"/>
    <property type="match status" value="1"/>
</dbReference>
<reference evidence="6 7" key="1">
    <citation type="submission" date="2019-08" db="EMBL/GenBank/DDBJ databases">
        <title>Calorimonas adulescens gen. nov., sp. nov., an anaerobic thermophilic bacterium from Sakhalin hot spring.</title>
        <authorList>
            <person name="Khomyakova M.A."/>
            <person name="Merkel A.Y."/>
            <person name="Novikov A."/>
            <person name="Bonch-Osmolovskaya E.A."/>
            <person name="Slobodkin A.I."/>
        </authorList>
    </citation>
    <scope>NUCLEOTIDE SEQUENCE [LARGE SCALE GENOMIC DNA]</scope>
    <source>
        <strain evidence="6 7">A05MB</strain>
    </source>
</reference>
<feature type="domain" description="Aminotransferase class I/classII large" evidence="5">
    <location>
        <begin position="32"/>
        <end position="374"/>
    </location>
</feature>
<sequence length="391" mass="42930">MKLSKRFDAVPDNIFTFLDGQAMKKREAGLRVIDLGKGSPDLTPPGHIIQKMIDELKRNEVHTYPPFLAIPSLKRAVIDYYWLNHGVSLEEDEVALVPGTKTGIHMVSQAILDAGDAALVPDPGYPDYISGIRLAGGIDVPYPLDKDYLPDLGKIKYEISKNARLIFVNYPSNPISAVADIEVFKEIKGFTQRRGLVVVSDIAYGPITFDNKRSPSFLEVDGAKDIGVELFSLSKIYSMAGWRVGFVVGNRELVKAVESLTVQYFAGVFLPVQEAAVSALKSPYEEIQKVVSIYQDRKEVFTGVLKSHGVEFFNPGGTIYVWYKIPDDASSMTYAAELLDSKGVIVAPGIGFGRGGEGYARVSLTKDVGILEEAAGLIGSFQEEKTRRGRL</sequence>
<evidence type="ECO:0000256" key="1">
    <source>
        <dbReference type="ARBA" id="ARBA00001933"/>
    </source>
</evidence>
<dbReference type="InterPro" id="IPR015422">
    <property type="entry name" value="PyrdxlP-dep_Trfase_small"/>
</dbReference>
<evidence type="ECO:0000259" key="5">
    <source>
        <dbReference type="Pfam" id="PF00155"/>
    </source>
</evidence>
<dbReference type="AlphaFoldDB" id="A0A5D8Q9H2"/>
<comment type="caution">
    <text evidence="6">The sequence shown here is derived from an EMBL/GenBank/DDBJ whole genome shotgun (WGS) entry which is preliminary data.</text>
</comment>
<dbReference type="EC" id="2.6.1.-" evidence="4"/>
<keyword evidence="2 4" id="KW-0032">Aminotransferase</keyword>
<dbReference type="InterPro" id="IPR015424">
    <property type="entry name" value="PyrdxlP-dep_Trfase"/>
</dbReference>
<dbReference type="RefSeq" id="WP_149545730.1">
    <property type="nucleotide sequence ID" value="NZ_VTPS01000014.1"/>
</dbReference>
<protein>
    <recommendedName>
        <fullName evidence="4">Aminotransferase</fullName>
        <ecNumber evidence="4">2.6.1.-</ecNumber>
    </recommendedName>
</protein>
<gene>
    <name evidence="6" type="ORF">FWJ32_09560</name>
</gene>
<evidence type="ECO:0000313" key="6">
    <source>
        <dbReference type="EMBL" id="TZE81415.1"/>
    </source>
</evidence>
<dbReference type="PROSITE" id="PS00105">
    <property type="entry name" value="AA_TRANSFER_CLASS_1"/>
    <property type="match status" value="1"/>
</dbReference>
<keyword evidence="3 4" id="KW-0808">Transferase</keyword>
<dbReference type="CDD" id="cd00609">
    <property type="entry name" value="AAT_like"/>
    <property type="match status" value="1"/>
</dbReference>
<dbReference type="Gene3D" id="3.90.1150.10">
    <property type="entry name" value="Aspartate Aminotransferase, domain 1"/>
    <property type="match status" value="1"/>
</dbReference>
<dbReference type="Gene3D" id="3.40.640.10">
    <property type="entry name" value="Type I PLP-dependent aspartate aminotransferase-like (Major domain)"/>
    <property type="match status" value="1"/>
</dbReference>
<proteinExistence type="inferred from homology"/>
<dbReference type="SUPFAM" id="SSF53383">
    <property type="entry name" value="PLP-dependent transferases"/>
    <property type="match status" value="1"/>
</dbReference>
<dbReference type="GO" id="GO:0030170">
    <property type="term" value="F:pyridoxal phosphate binding"/>
    <property type="evidence" value="ECO:0007669"/>
    <property type="project" value="InterPro"/>
</dbReference>
<dbReference type="EMBL" id="VTPS01000014">
    <property type="protein sequence ID" value="TZE81415.1"/>
    <property type="molecule type" value="Genomic_DNA"/>
</dbReference>
<accession>A0A5D8Q9H2</accession>
<keyword evidence="7" id="KW-1185">Reference proteome</keyword>
<evidence type="ECO:0000256" key="3">
    <source>
        <dbReference type="ARBA" id="ARBA00022679"/>
    </source>
</evidence>
<dbReference type="PANTHER" id="PTHR42832:SF3">
    <property type="entry name" value="L-GLUTAMINE--4-(METHYLSULFANYL)-2-OXOBUTANOATE AMINOTRANSFERASE"/>
    <property type="match status" value="1"/>
</dbReference>
<dbReference type="PANTHER" id="PTHR42832">
    <property type="entry name" value="AMINO ACID AMINOTRANSFERASE"/>
    <property type="match status" value="1"/>
</dbReference>
<evidence type="ECO:0000313" key="7">
    <source>
        <dbReference type="Proteomes" id="UP000322976"/>
    </source>
</evidence>
<dbReference type="InterPro" id="IPR015421">
    <property type="entry name" value="PyrdxlP-dep_Trfase_major"/>
</dbReference>
<evidence type="ECO:0000256" key="2">
    <source>
        <dbReference type="ARBA" id="ARBA00022576"/>
    </source>
</evidence>
<name>A0A5D8Q9H2_9THEO</name>
<comment type="cofactor">
    <cofactor evidence="1 4">
        <name>pyridoxal 5'-phosphate</name>
        <dbReference type="ChEBI" id="CHEBI:597326"/>
    </cofactor>
</comment>